<dbReference type="InterPro" id="IPR000182">
    <property type="entry name" value="GNAT_dom"/>
</dbReference>
<dbReference type="Gene3D" id="3.40.630.30">
    <property type="match status" value="1"/>
</dbReference>
<proteinExistence type="predicted"/>
<protein>
    <submittedName>
        <fullName evidence="4">Aminotransferase class V-fold PLP-dependent enzyme</fullName>
    </submittedName>
</protein>
<dbReference type="SUPFAM" id="SSF55729">
    <property type="entry name" value="Acyl-CoA N-acyltransferases (Nat)"/>
    <property type="match status" value="1"/>
</dbReference>
<dbReference type="Gene3D" id="3.90.1150.10">
    <property type="entry name" value="Aspartate Aminotransferase, domain 1"/>
    <property type="match status" value="1"/>
</dbReference>
<dbReference type="GO" id="GO:0004760">
    <property type="term" value="F:L-serine-pyruvate transaminase activity"/>
    <property type="evidence" value="ECO:0007669"/>
    <property type="project" value="TreeGrafter"/>
</dbReference>
<dbReference type="InterPro" id="IPR000192">
    <property type="entry name" value="Aminotrans_V_dom"/>
</dbReference>
<keyword evidence="4" id="KW-0032">Aminotransferase</keyword>
<keyword evidence="5" id="KW-1185">Reference proteome</keyword>
<reference evidence="4 5" key="1">
    <citation type="submission" date="2018-09" db="EMBL/GenBank/DDBJ databases">
        <title>Bacillus saliacetes sp. nov., isolated from Thai shrimp paste (Ka-pi).</title>
        <authorList>
            <person name="Daroonpunt R."/>
            <person name="Tanasupawat S."/>
            <person name="Yiamsombut S."/>
        </authorList>
    </citation>
    <scope>NUCLEOTIDE SEQUENCE [LARGE SCALE GENOMIC DNA]</scope>
    <source>
        <strain evidence="4 5">SKP7-4</strain>
    </source>
</reference>
<evidence type="ECO:0000256" key="1">
    <source>
        <dbReference type="ARBA" id="ARBA00001933"/>
    </source>
</evidence>
<dbReference type="Proteomes" id="UP000265801">
    <property type="component" value="Unassembled WGS sequence"/>
</dbReference>
<name>A0A3A1R9R1_9BACI</name>
<dbReference type="GO" id="GO:0016747">
    <property type="term" value="F:acyltransferase activity, transferring groups other than amino-acyl groups"/>
    <property type="evidence" value="ECO:0007669"/>
    <property type="project" value="InterPro"/>
</dbReference>
<gene>
    <name evidence="4" type="ORF">D3H55_02870</name>
</gene>
<evidence type="ECO:0000313" key="4">
    <source>
        <dbReference type="EMBL" id="RIW38494.1"/>
    </source>
</evidence>
<dbReference type="AlphaFoldDB" id="A0A3A1R9R1"/>
<dbReference type="GO" id="GO:0008453">
    <property type="term" value="F:alanine-glyoxylate transaminase activity"/>
    <property type="evidence" value="ECO:0007669"/>
    <property type="project" value="TreeGrafter"/>
</dbReference>
<sequence>MNNDSLLYKIADTQEEFHQIHQMNYQTFVDEIPQHGANEEEMLIDRFHDENTYIIAKRGRTLVGMIAVRGKRPFSLDQKLHNVESFLPEGSVPCEIRLLSVKKEFRSSIIFFKLVEKAVTHCLDNGYNLALISGTVRQLKLYKRIGFEPFGPLVGESDARFQPMFLTRKRFESSSKAFNRLMMGRSRKREPVNFLPGPVPLHKSVVEAFSQSAVSHRSSEFLNQINEVKSRLLEMTGARHVQIIVGTGTLSNDLTAAQLRKAAGKGLILANGEFGYRLIDHANRMGLTFDVIAKNWDKEISIREVDEYLTIHEEITWVWTVHCETSTGYLFNLKSLGMVCKKHKVNLCVDACSSAGLESLDLQEVYLATTVSGKALGSYPGLAIVFHRESVEPDMSLPRYLDLGMYEQSKSVPYTHSSNLVSALLAALRKIDPTKNITLNKEVKKVLTREGIDFLGNDDYSSGIITLPLDEYISSRELGDNLKKREILISYESKYLLERNWVQLALMGEYELKEVMKAMDMIIEEYTNLRVKVEAVQ</sequence>
<dbReference type="GO" id="GO:0019265">
    <property type="term" value="P:glycine biosynthetic process, by transamination of glyoxylate"/>
    <property type="evidence" value="ECO:0007669"/>
    <property type="project" value="TreeGrafter"/>
</dbReference>
<dbReference type="PANTHER" id="PTHR21152">
    <property type="entry name" value="AMINOTRANSFERASE CLASS V"/>
    <property type="match status" value="1"/>
</dbReference>
<dbReference type="Pfam" id="PF00266">
    <property type="entry name" value="Aminotran_5"/>
    <property type="match status" value="1"/>
</dbReference>
<dbReference type="InterPro" id="IPR015422">
    <property type="entry name" value="PyrdxlP-dep_Trfase_small"/>
</dbReference>
<dbReference type="SUPFAM" id="SSF53383">
    <property type="entry name" value="PLP-dependent transferases"/>
    <property type="match status" value="1"/>
</dbReference>
<keyword evidence="4" id="KW-0808">Transferase</keyword>
<evidence type="ECO:0000313" key="5">
    <source>
        <dbReference type="Proteomes" id="UP000265801"/>
    </source>
</evidence>
<comment type="cofactor">
    <cofactor evidence="1">
        <name>pyridoxal 5'-phosphate</name>
        <dbReference type="ChEBI" id="CHEBI:597326"/>
    </cofactor>
</comment>
<dbReference type="InterPro" id="IPR016181">
    <property type="entry name" value="Acyl_CoA_acyltransferase"/>
</dbReference>
<dbReference type="PROSITE" id="PS51186">
    <property type="entry name" value="GNAT"/>
    <property type="match status" value="1"/>
</dbReference>
<evidence type="ECO:0000259" key="3">
    <source>
        <dbReference type="PROSITE" id="PS51186"/>
    </source>
</evidence>
<accession>A0A3A1R9R1</accession>
<dbReference type="InterPro" id="IPR054597">
    <property type="entry name" value="FeeM_cat"/>
</dbReference>
<dbReference type="Pfam" id="PF21926">
    <property type="entry name" value="FeeM"/>
    <property type="match status" value="1"/>
</dbReference>
<dbReference type="Gene3D" id="3.40.640.10">
    <property type="entry name" value="Type I PLP-dependent aspartate aminotransferase-like (Major domain)"/>
    <property type="match status" value="1"/>
</dbReference>
<dbReference type="InterPro" id="IPR015424">
    <property type="entry name" value="PyrdxlP-dep_Trfase"/>
</dbReference>
<evidence type="ECO:0000256" key="2">
    <source>
        <dbReference type="ARBA" id="ARBA00022898"/>
    </source>
</evidence>
<feature type="domain" description="N-acetyltransferase" evidence="3">
    <location>
        <begin position="6"/>
        <end position="169"/>
    </location>
</feature>
<organism evidence="4 5">
    <name type="scientific">Bacillus salacetis</name>
    <dbReference type="NCBI Taxonomy" id="2315464"/>
    <lineage>
        <taxon>Bacteria</taxon>
        <taxon>Bacillati</taxon>
        <taxon>Bacillota</taxon>
        <taxon>Bacilli</taxon>
        <taxon>Bacillales</taxon>
        <taxon>Bacillaceae</taxon>
        <taxon>Bacillus</taxon>
    </lineage>
</organism>
<dbReference type="InterPro" id="IPR015421">
    <property type="entry name" value="PyrdxlP-dep_Trfase_major"/>
</dbReference>
<keyword evidence="2" id="KW-0663">Pyridoxal phosphate</keyword>
<dbReference type="EMBL" id="QXIR01000002">
    <property type="protein sequence ID" value="RIW38494.1"/>
    <property type="molecule type" value="Genomic_DNA"/>
</dbReference>
<dbReference type="OrthoDB" id="389074at2"/>
<dbReference type="RefSeq" id="WP_119545392.1">
    <property type="nucleotide sequence ID" value="NZ_QXIR01000002.1"/>
</dbReference>
<comment type="caution">
    <text evidence="4">The sequence shown here is derived from an EMBL/GenBank/DDBJ whole genome shotgun (WGS) entry which is preliminary data.</text>
</comment>
<dbReference type="PANTHER" id="PTHR21152:SF40">
    <property type="entry name" value="ALANINE--GLYOXYLATE AMINOTRANSFERASE"/>
    <property type="match status" value="1"/>
</dbReference>